<evidence type="ECO:0000256" key="1">
    <source>
        <dbReference type="SAM" id="MobiDB-lite"/>
    </source>
</evidence>
<accession>A0A0L0NS48</accession>
<feature type="compositionally biased region" description="Basic and acidic residues" evidence="1">
    <location>
        <begin position="103"/>
        <end position="129"/>
    </location>
</feature>
<feature type="domain" description="DUF3020" evidence="2">
    <location>
        <begin position="716"/>
        <end position="764"/>
    </location>
</feature>
<comment type="caution">
    <text evidence="3">The sequence shown here is derived from an EMBL/GenBank/DDBJ whole genome shotgun (WGS) entry which is preliminary data.</text>
</comment>
<dbReference type="VEuPathDB" id="FungiDB:CJI96_0004298"/>
<organism evidence="3 4">
    <name type="scientific">Candidozyma auris</name>
    <name type="common">Yeast</name>
    <name type="synonym">Candida auris</name>
    <dbReference type="NCBI Taxonomy" id="498019"/>
    <lineage>
        <taxon>Eukaryota</taxon>
        <taxon>Fungi</taxon>
        <taxon>Dikarya</taxon>
        <taxon>Ascomycota</taxon>
        <taxon>Saccharomycotina</taxon>
        <taxon>Pichiomycetes</taxon>
        <taxon>Metschnikowiaceae</taxon>
        <taxon>Candidozyma</taxon>
    </lineage>
</organism>
<dbReference type="AlphaFoldDB" id="A0A0L0NS48"/>
<sequence>MSENQNTLLRELDHHSLDPVSEQPDHAENGPDDHDNLALESAIGDAFKQFGFLGEEHEHKESDRPEGNIEKESRHVDELNLEESVSQAFASIGLSTDNYSNQERVDSPSKSHDEETSESKADHEVKHEDMNEELNLEDVIGDAFRSITGNGASEEGHREVNDEQASQEQNHYIEQFNSQGQNQSELLQQEQHSFSNQPSRVPQHQEEVHQNKEIPENAPKQSPNLARVNQAAHTELSHQQNDSQDGHLKNEEEATVGDDDANLEEAIGAAFQSLVDQQEGKKESQQQPSPSDIGSSNPKAAPIPNRRESVSRLEDNIDLAGLVSNVVQQIAGENEAVNVESAIPKDVLQELAAEITHQVHVSDESHPKVEIPLLDESVLMHFQKEANKEEDKQQGNPISSALASAVRTAIKKVPQGNVTEKQHAKEGDHDLENLQMNEIFQNAFDMAMLKPQELLTSFEGEPELSLPDEVKRAAASAKSQTVSNAAKIAALSVKDALDKKSSEANHRGAEQERKKSLSIAETLAYHRSAMNAKKPPVEKPPTQQNKLTSLTLNPQLSNILSSLSQHIQSGSQSQNLMLLIRLMTNALMHNKGTHLTSSFVQETLTSLREAPDAHKFFIDNLTFAKEFLASSEFGDFEKASLIIDTVLETLLSKENRPPVDSSVEVPKSEASDMMDLYNSVLNTLTSFGTLRGRNGILGVKPDTESEEYKERVRLDNRERKKKWREGNAERNKDNDLRSRVIKRANVMFGEQNTEEKKAWIEEEFHNRRMKRIAKQKKEEAKISGNKTFNEELMEKSSKNPNSLNHDEVFIKRLTNAFNLVTELGSREEPKAIMNATSAVIALVTGSYAVMAGRTEKKVVTTAMTQVLNTILDSTVKTGDYSRLSFLLKSEESAPSAPTYDTKELMNRISELTGSSSSLKGASAFEVLKNSQKRLGFEIAGNDNKRNKVEDSNRGILETDKNSINRIQSEIDQLRNSISTSASGGFLTLGLKMPLYKVTTSSVKEESPRPLPKGPLPFISNKLDSLGEVSLRSGLKKPGSFQKPAVSKQQRRGNNLGFPPLYSASFELK</sequence>
<dbReference type="VEuPathDB" id="FungiDB:B9J08_004855"/>
<protein>
    <recommendedName>
        <fullName evidence="2">DUF3020 domain-containing protein</fullName>
    </recommendedName>
</protein>
<reference evidence="4" key="1">
    <citation type="journal article" date="2015" name="BMC Genomics">
        <title>Draft genome of a commonly misdiagnosed multidrug resistant pathogen Candida auris.</title>
        <authorList>
            <person name="Chatterjee S."/>
            <person name="Alampalli S.V."/>
            <person name="Nageshan R.K."/>
            <person name="Chettiar S.T."/>
            <person name="Joshi S."/>
            <person name="Tatu U.S."/>
        </authorList>
    </citation>
    <scope>NUCLEOTIDE SEQUENCE [LARGE SCALE GENOMIC DNA]</scope>
    <source>
        <strain evidence="4">6684</strain>
    </source>
</reference>
<feature type="compositionally biased region" description="Basic and acidic residues" evidence="1">
    <location>
        <begin position="203"/>
        <end position="215"/>
    </location>
</feature>
<feature type="region of interest" description="Disordered" evidence="1">
    <location>
        <begin position="1033"/>
        <end position="1068"/>
    </location>
</feature>
<evidence type="ECO:0000313" key="4">
    <source>
        <dbReference type="Proteomes" id="UP000037122"/>
    </source>
</evidence>
<feature type="compositionally biased region" description="Polar residues" evidence="1">
    <location>
        <begin position="83"/>
        <end position="102"/>
    </location>
</feature>
<proteinExistence type="predicted"/>
<dbReference type="EMBL" id="LGST01000047">
    <property type="protein sequence ID" value="KND96987.1"/>
    <property type="molecule type" value="Genomic_DNA"/>
</dbReference>
<dbReference type="VEuPathDB" id="FungiDB:CJI97_004597"/>
<dbReference type="InterPro" id="IPR021386">
    <property type="entry name" value="SPP41_DUF3020"/>
</dbReference>
<dbReference type="Proteomes" id="UP000037122">
    <property type="component" value="Unassembled WGS sequence"/>
</dbReference>
<feature type="compositionally biased region" description="Basic and acidic residues" evidence="1">
    <location>
        <begin position="54"/>
        <end position="78"/>
    </location>
</feature>
<gene>
    <name evidence="3" type="ORF">QG37_06682</name>
</gene>
<name>A0A0L0NS48_CANAR</name>
<dbReference type="VEuPathDB" id="FungiDB:CJI96_0004299"/>
<evidence type="ECO:0000313" key="3">
    <source>
        <dbReference type="EMBL" id="KND96987.1"/>
    </source>
</evidence>
<feature type="compositionally biased region" description="Polar residues" evidence="1">
    <location>
        <begin position="163"/>
        <end position="202"/>
    </location>
</feature>
<dbReference type="VEuPathDB" id="FungiDB:CJJ07_000725"/>
<feature type="compositionally biased region" description="Basic and acidic residues" evidence="1">
    <location>
        <begin position="10"/>
        <end position="37"/>
    </location>
</feature>
<dbReference type="VEuPathDB" id="FungiDB:CJJ09_004871"/>
<dbReference type="Pfam" id="PF11223">
    <property type="entry name" value="DUF3020"/>
    <property type="match status" value="1"/>
</dbReference>
<evidence type="ECO:0000259" key="2">
    <source>
        <dbReference type="Pfam" id="PF11223"/>
    </source>
</evidence>
<dbReference type="VEuPathDB" id="FungiDB:CJJ09_004872"/>
<feature type="region of interest" description="Disordered" evidence="1">
    <location>
        <begin position="1"/>
        <end position="304"/>
    </location>
</feature>
<feature type="compositionally biased region" description="Acidic residues" evidence="1">
    <location>
        <begin position="253"/>
        <end position="263"/>
    </location>
</feature>
<dbReference type="VEuPathDB" id="FungiDB:QG37_06682"/>
<feature type="compositionally biased region" description="Acidic residues" evidence="1">
    <location>
        <begin position="130"/>
        <end position="140"/>
    </location>
</feature>
<feature type="compositionally biased region" description="Polar residues" evidence="1">
    <location>
        <begin position="285"/>
        <end position="298"/>
    </location>
</feature>
<dbReference type="VEuPathDB" id="FungiDB:CJJ09_004870"/>